<evidence type="ECO:0000313" key="2">
    <source>
        <dbReference type="Proteomes" id="UP000078492"/>
    </source>
</evidence>
<protein>
    <submittedName>
        <fullName evidence="1">Uncharacterized protein</fullName>
    </submittedName>
</protein>
<organism evidence="1 2">
    <name type="scientific">Trachymyrmex cornetzi</name>
    <dbReference type="NCBI Taxonomy" id="471704"/>
    <lineage>
        <taxon>Eukaryota</taxon>
        <taxon>Metazoa</taxon>
        <taxon>Ecdysozoa</taxon>
        <taxon>Arthropoda</taxon>
        <taxon>Hexapoda</taxon>
        <taxon>Insecta</taxon>
        <taxon>Pterygota</taxon>
        <taxon>Neoptera</taxon>
        <taxon>Endopterygota</taxon>
        <taxon>Hymenoptera</taxon>
        <taxon>Apocrita</taxon>
        <taxon>Aculeata</taxon>
        <taxon>Formicoidea</taxon>
        <taxon>Formicidae</taxon>
        <taxon>Myrmicinae</taxon>
        <taxon>Trachymyrmex</taxon>
    </lineage>
</organism>
<keyword evidence="2" id="KW-1185">Reference proteome</keyword>
<dbReference type="AlphaFoldDB" id="A0A151JFH7"/>
<accession>A0A151JFH7</accession>
<gene>
    <name evidence="1" type="ORF">ALC57_04014</name>
</gene>
<name>A0A151JFH7_9HYME</name>
<evidence type="ECO:0000313" key="1">
    <source>
        <dbReference type="EMBL" id="KYN24377.1"/>
    </source>
</evidence>
<reference evidence="1 2" key="1">
    <citation type="submission" date="2015-09" db="EMBL/GenBank/DDBJ databases">
        <title>Trachymyrmex cornetzi WGS genome.</title>
        <authorList>
            <person name="Nygaard S."/>
            <person name="Hu H."/>
            <person name="Boomsma J."/>
            <person name="Zhang G."/>
        </authorList>
    </citation>
    <scope>NUCLEOTIDE SEQUENCE [LARGE SCALE GENOMIC DNA]</scope>
    <source>
        <strain evidence="1">Tcor2-1</strain>
        <tissue evidence="1">Whole body</tissue>
    </source>
</reference>
<feature type="non-terminal residue" evidence="1">
    <location>
        <position position="1"/>
    </location>
</feature>
<dbReference type="Proteomes" id="UP000078492">
    <property type="component" value="Unassembled WGS sequence"/>
</dbReference>
<proteinExistence type="predicted"/>
<dbReference type="EMBL" id="KQ979016">
    <property type="protein sequence ID" value="KYN24377.1"/>
    <property type="molecule type" value="Genomic_DNA"/>
</dbReference>
<sequence>VRWKEKKYISDSTYRGLLCNDGILPMAYALPKILVYKQDCPFRIIVSSINSPLYSLAVFLHNIIIKTIPKADSHIDNSFKLVKELDDRRLSDEFQLMSLDVVTIFLRGIHKLSDRWEKCIASDKQYFE</sequence>